<comment type="caution">
    <text evidence="1">The sequence shown here is derived from an EMBL/GenBank/DDBJ whole genome shotgun (WGS) entry which is preliminary data.</text>
</comment>
<keyword evidence="2" id="KW-1185">Reference proteome</keyword>
<gene>
    <name evidence="1" type="ORF">N3K66_005360</name>
</gene>
<accession>A0ACC0UXN5</accession>
<dbReference type="EMBL" id="CM047944">
    <property type="protein sequence ID" value="KAI9898899.1"/>
    <property type="molecule type" value="Genomic_DNA"/>
</dbReference>
<evidence type="ECO:0000313" key="2">
    <source>
        <dbReference type="Proteomes" id="UP001163324"/>
    </source>
</evidence>
<proteinExistence type="predicted"/>
<dbReference type="Proteomes" id="UP001163324">
    <property type="component" value="Chromosome 5"/>
</dbReference>
<sequence>MEVLGAIASVGTILGGTQKAFNFLRSIPEIGSDWANLNDEINTVAQLVKAAQNQWPVDGPIHPHTELCYASLNQISRIMDDLKDLSDQTSRLIHTSSSGKRTYKARKGKWMYLRQDITNIHTRLRNAKDNFSMAINLANNLAGRHNHTATTQTLQIIMTGIRAMNTQMTIGQEISQQVQQQTLHAVQSQAIDNGRTRQAWGRKGLTSQRSTFLSEGLETSARQKRIVAARRSGVCLNPWICQRFRTGGFPWPGCDREQCRRIGMSQEASWGLNLPHLLAGYRVSMSISAQLRPQRVMAPFDLRIVIIMSKHPDRGMILPHCHELHPSDVYDNGRSALGCALHHRNFIVLEILISLWENYLHRHGVDRRLFFGANQLLEDSQTTEHEEHILKKLISYMDDDVHVAATPLHRAIEDEDMYAVLEALCAEPSSVNVPNLKGEPPIHLAVRAESESVPMLLALKGAQVDISKRDANERTPLMSAALAGNVEAVVWLMQQQPAAHQDRDIDGNSALHLAAMSEASSSVEVIAKLLEEDAHHSPRNRTRSVPLHRLRLCQADYSICQRKIALLLEAGADIDARDKLERTPLMDALLVQNTAVTRALIDAGAPIDSVDCFGGGALHEVAFRCAAGTLRELSEHETFCRAGVDVLAADSGGHSPWDCFVYSLQVPTEAVSRLGHASEDRCRAFEGFYVQVRDFQIRSDIDALARVRAMLRAKDDDGASRELSALAAHKEPRELWATGVVMQTLRSINLLIRQGDADDAGEALEEQMELLREEQGKSPWAYQSIWWRERPSEIGPSEECWQRQADLARQMRRAGLERWRRTFTEDLETSSGGSDWDTVDEDSP</sequence>
<protein>
    <submittedName>
        <fullName evidence="1">Uncharacterized protein</fullName>
    </submittedName>
</protein>
<reference evidence="1" key="1">
    <citation type="submission" date="2022-10" db="EMBL/GenBank/DDBJ databases">
        <title>Complete Genome of Trichothecium roseum strain YXFP-22015, a Plant Pathogen Isolated from Citrus.</title>
        <authorList>
            <person name="Wang Y."/>
            <person name="Zhu L."/>
        </authorList>
    </citation>
    <scope>NUCLEOTIDE SEQUENCE</scope>
    <source>
        <strain evidence="1">YXFP-22015</strain>
    </source>
</reference>
<organism evidence="1 2">
    <name type="scientific">Trichothecium roseum</name>
    <dbReference type="NCBI Taxonomy" id="47278"/>
    <lineage>
        <taxon>Eukaryota</taxon>
        <taxon>Fungi</taxon>
        <taxon>Dikarya</taxon>
        <taxon>Ascomycota</taxon>
        <taxon>Pezizomycotina</taxon>
        <taxon>Sordariomycetes</taxon>
        <taxon>Hypocreomycetidae</taxon>
        <taxon>Hypocreales</taxon>
        <taxon>Hypocreales incertae sedis</taxon>
        <taxon>Trichothecium</taxon>
    </lineage>
</organism>
<evidence type="ECO:0000313" key="1">
    <source>
        <dbReference type="EMBL" id="KAI9898899.1"/>
    </source>
</evidence>
<name>A0ACC0UXN5_9HYPO</name>